<reference evidence="3" key="1">
    <citation type="journal article" date="2019" name="Int. J. Syst. Evol. Microbiol.">
        <title>The Global Catalogue of Microorganisms (GCM) 10K type strain sequencing project: providing services to taxonomists for standard genome sequencing and annotation.</title>
        <authorList>
            <consortium name="The Broad Institute Genomics Platform"/>
            <consortium name="The Broad Institute Genome Sequencing Center for Infectious Disease"/>
            <person name="Wu L."/>
            <person name="Ma J."/>
        </authorList>
    </citation>
    <scope>NUCLEOTIDE SEQUENCE [LARGE SCALE GENOMIC DNA]</scope>
    <source>
        <strain evidence="3">CCUG 49452</strain>
    </source>
</reference>
<gene>
    <name evidence="2" type="ORF">ACFO6X_07415</name>
</gene>
<dbReference type="Proteomes" id="UP001596001">
    <property type="component" value="Unassembled WGS sequence"/>
</dbReference>
<evidence type="ECO:0000313" key="2">
    <source>
        <dbReference type="EMBL" id="MFC4788811.1"/>
    </source>
</evidence>
<sequence length="75" mass="7827">MRTVFTIVALVLALAVVGLLARQQLSASRASLPSAPGVAPGAAGQPLPPTQQVQQYRQAVEAQMQQPRPLPADAQ</sequence>
<feature type="region of interest" description="Disordered" evidence="1">
    <location>
        <begin position="30"/>
        <end position="75"/>
    </location>
</feature>
<accession>A0ABV9QDH4</accession>
<organism evidence="2 3">
    <name type="scientific">Giesbergeria sinuosa</name>
    <dbReference type="NCBI Taxonomy" id="80883"/>
    <lineage>
        <taxon>Bacteria</taxon>
        <taxon>Pseudomonadati</taxon>
        <taxon>Pseudomonadota</taxon>
        <taxon>Betaproteobacteria</taxon>
        <taxon>Burkholderiales</taxon>
        <taxon>Comamonadaceae</taxon>
        <taxon>Giesbergeria</taxon>
    </lineage>
</organism>
<dbReference type="RefSeq" id="WP_382431586.1">
    <property type="nucleotide sequence ID" value="NZ_JBHSHJ010000004.1"/>
</dbReference>
<proteinExistence type="predicted"/>
<protein>
    <submittedName>
        <fullName evidence="2">Uncharacterized protein</fullName>
    </submittedName>
</protein>
<comment type="caution">
    <text evidence="2">The sequence shown here is derived from an EMBL/GenBank/DDBJ whole genome shotgun (WGS) entry which is preliminary data.</text>
</comment>
<name>A0ABV9QDH4_9BURK</name>
<dbReference type="EMBL" id="JBHSHJ010000004">
    <property type="protein sequence ID" value="MFC4788811.1"/>
    <property type="molecule type" value="Genomic_DNA"/>
</dbReference>
<keyword evidence="3" id="KW-1185">Reference proteome</keyword>
<evidence type="ECO:0000256" key="1">
    <source>
        <dbReference type="SAM" id="MobiDB-lite"/>
    </source>
</evidence>
<evidence type="ECO:0000313" key="3">
    <source>
        <dbReference type="Proteomes" id="UP001596001"/>
    </source>
</evidence>
<feature type="compositionally biased region" description="Low complexity" evidence="1">
    <location>
        <begin position="30"/>
        <end position="45"/>
    </location>
</feature>